<evidence type="ECO:0000256" key="6">
    <source>
        <dbReference type="ARBA" id="ARBA00049390"/>
    </source>
</evidence>
<dbReference type="GO" id="GO:0003676">
    <property type="term" value="F:nucleic acid binding"/>
    <property type="evidence" value="ECO:0007669"/>
    <property type="project" value="InterPro"/>
</dbReference>
<dbReference type="PROSITE" id="PS51192">
    <property type="entry name" value="HELICASE_ATP_BIND_1"/>
    <property type="match status" value="1"/>
</dbReference>
<evidence type="ECO:0000259" key="9">
    <source>
        <dbReference type="PROSITE" id="PS51194"/>
    </source>
</evidence>
<proteinExistence type="inferred from homology"/>
<dbReference type="PROSITE" id="PS51194">
    <property type="entry name" value="HELICASE_CTER"/>
    <property type="match status" value="1"/>
</dbReference>
<protein>
    <recommendedName>
        <fullName evidence="12">RNA helicase</fullName>
    </recommendedName>
</protein>
<dbReference type="Gene3D" id="1.10.533.10">
    <property type="entry name" value="Death Domain, Fas"/>
    <property type="match status" value="1"/>
</dbReference>
<dbReference type="SMART" id="SM00005">
    <property type="entry name" value="DEATH"/>
    <property type="match status" value="1"/>
</dbReference>
<dbReference type="Pfam" id="PF00271">
    <property type="entry name" value="Helicase_C"/>
    <property type="match status" value="1"/>
</dbReference>
<dbReference type="Gene3D" id="3.40.50.300">
    <property type="entry name" value="P-loop containing nucleotide triphosphate hydrolases"/>
    <property type="match status" value="2"/>
</dbReference>
<dbReference type="InterPro" id="IPR001650">
    <property type="entry name" value="Helicase_C-like"/>
</dbReference>
<dbReference type="Pfam" id="PF00531">
    <property type="entry name" value="Death"/>
    <property type="match status" value="1"/>
</dbReference>
<dbReference type="EnsemblMetazoa" id="Aqu2.1.26937_001">
    <property type="protein sequence ID" value="Aqu2.1.26937_001"/>
    <property type="gene ID" value="Aqu2.1.26937"/>
</dbReference>
<keyword evidence="3" id="KW-0547">Nucleotide-binding</keyword>
<evidence type="ECO:0000259" key="10">
    <source>
        <dbReference type="PROSITE" id="PS51789"/>
    </source>
</evidence>
<dbReference type="SMART" id="SM00487">
    <property type="entry name" value="DEXDc"/>
    <property type="match status" value="1"/>
</dbReference>
<evidence type="ECO:0000259" key="8">
    <source>
        <dbReference type="PROSITE" id="PS51192"/>
    </source>
</evidence>
<dbReference type="InParanoid" id="A0A1X7UGM9"/>
<dbReference type="OrthoDB" id="416741at2759"/>
<dbReference type="PANTHER" id="PTHR14074:SF16">
    <property type="entry name" value="ANTIVIRAL INNATE IMMUNE RESPONSE RECEPTOR RIG-I"/>
    <property type="match status" value="1"/>
</dbReference>
<evidence type="ECO:0000256" key="3">
    <source>
        <dbReference type="ARBA" id="ARBA00022741"/>
    </source>
</evidence>
<dbReference type="Pfam" id="PF00270">
    <property type="entry name" value="DEAD"/>
    <property type="match status" value="1"/>
</dbReference>
<reference evidence="11" key="1">
    <citation type="submission" date="2017-05" db="UniProtKB">
        <authorList>
            <consortium name="EnsemblMetazoa"/>
        </authorList>
    </citation>
    <scope>IDENTIFICATION</scope>
</reference>
<dbReference type="SUPFAM" id="SSF47986">
    <property type="entry name" value="DEATH domain"/>
    <property type="match status" value="1"/>
</dbReference>
<dbReference type="Gene3D" id="2.170.150.30">
    <property type="entry name" value="RIG-I-like receptor, C-terminal regulatory domain"/>
    <property type="match status" value="1"/>
</dbReference>
<evidence type="ECO:0000256" key="4">
    <source>
        <dbReference type="ARBA" id="ARBA00022840"/>
    </source>
</evidence>
<evidence type="ECO:0000259" key="7">
    <source>
        <dbReference type="PROSITE" id="PS50017"/>
    </source>
</evidence>
<dbReference type="InterPro" id="IPR027417">
    <property type="entry name" value="P-loop_NTPase"/>
</dbReference>
<dbReference type="STRING" id="400682.A0A1X7UGM9"/>
<dbReference type="eggNOG" id="KOG0354">
    <property type="taxonomic scope" value="Eukaryota"/>
</dbReference>
<feature type="domain" description="Helicase ATP-binding" evidence="8">
    <location>
        <begin position="314"/>
        <end position="487"/>
    </location>
</feature>
<keyword evidence="4" id="KW-0067">ATP-binding</keyword>
<keyword evidence="5" id="KW-0391">Immunity</keyword>
<keyword evidence="2" id="KW-0399">Innate immunity</keyword>
<dbReference type="AlphaFoldDB" id="A0A1X7UGM9"/>
<dbReference type="GO" id="GO:0045087">
    <property type="term" value="P:innate immune response"/>
    <property type="evidence" value="ECO:0007669"/>
    <property type="project" value="UniProtKB-KW"/>
</dbReference>
<accession>A0A1X7UGM9</accession>
<dbReference type="PROSITE" id="PS51789">
    <property type="entry name" value="RLR_CTR"/>
    <property type="match status" value="1"/>
</dbReference>
<dbReference type="InterPro" id="IPR011029">
    <property type="entry name" value="DEATH-like_dom_sf"/>
</dbReference>
<dbReference type="InterPro" id="IPR051363">
    <property type="entry name" value="RLR_Helicase"/>
</dbReference>
<dbReference type="PANTHER" id="PTHR14074">
    <property type="entry name" value="HELICASE WITH DEATH DOMAIN-RELATED"/>
    <property type="match status" value="1"/>
</dbReference>
<evidence type="ECO:0008006" key="12">
    <source>
        <dbReference type="Google" id="ProtNLM"/>
    </source>
</evidence>
<comment type="similarity">
    <text evidence="1">Belongs to the helicase family. RLR subfamily.</text>
</comment>
<dbReference type="Gene3D" id="1.20.1320.30">
    <property type="match status" value="1"/>
</dbReference>
<feature type="domain" description="RLR CTR" evidence="10">
    <location>
        <begin position="838"/>
        <end position="970"/>
    </location>
</feature>
<feature type="domain" description="Helicase C-terminal" evidence="9">
    <location>
        <begin position="652"/>
        <end position="816"/>
    </location>
</feature>
<feature type="domain" description="Death" evidence="7">
    <location>
        <begin position="26"/>
        <end position="94"/>
    </location>
</feature>
<name>A0A1X7UGM9_AMPQE</name>
<evidence type="ECO:0000313" key="11">
    <source>
        <dbReference type="EnsemblMetazoa" id="Aqu2.1.26937_001"/>
    </source>
</evidence>
<dbReference type="GO" id="GO:0003724">
    <property type="term" value="F:RNA helicase activity"/>
    <property type="evidence" value="ECO:0007669"/>
    <property type="project" value="UniProtKB-EC"/>
</dbReference>
<dbReference type="InterPro" id="IPR011545">
    <property type="entry name" value="DEAD/DEAH_box_helicase_dom"/>
</dbReference>
<dbReference type="InterPro" id="IPR021673">
    <property type="entry name" value="RLR_CTR"/>
</dbReference>
<dbReference type="FunCoup" id="A0A1X7UGM9">
    <property type="interactions" value="18"/>
</dbReference>
<dbReference type="GO" id="GO:0005524">
    <property type="term" value="F:ATP binding"/>
    <property type="evidence" value="ECO:0007669"/>
    <property type="project" value="UniProtKB-KW"/>
</dbReference>
<evidence type="ECO:0000256" key="1">
    <source>
        <dbReference type="ARBA" id="ARBA00006866"/>
    </source>
</evidence>
<dbReference type="GO" id="GO:0005737">
    <property type="term" value="C:cytoplasm"/>
    <property type="evidence" value="ECO:0007669"/>
    <property type="project" value="TreeGrafter"/>
</dbReference>
<sequence>MSAILNITHLVLIKDVLEDAHFIESKWFNLGLKLNLPINELKNIESNHSSDVSRHLIECLNLWLQSGKARPQLLANALDEIGSKLVADDVRRILLDPASRILLDNEDELNHLSLSDELVSSLCDEKLIAEETREMLVRDQNVLAGKSLRRVCRTVADDHDKLKVLADVFMRFNETRSLGEKLLKCYRTKLSKVEPNVSQSSQATNVHVLVPSSSWELSTQIPDDKSTYSSEMQRDQANATETYESQQAMTSKEMEIDKRTIPVVEELSEVQRSSVSEGIKQDQVGKESQASEATESFSFIFPEDKIREYQKELARPGLEGKNYIICAPTGSGKTLIAALIIYDHLDKMKERGIKGKVLFIVSTQQLARQQNTKLREYISGIKVVDITGESDSPIHSTLPQVDIIVCTAGKLCGELCHDLIHMYDITLLVLDECHHTRGRAPYAEVMEHYLTDKRNGRRLPHVIGMTASPGAGHGRSLLKVKVIDHQVRLCARIDATHGIKCVQENITELNKILPTPSFRSHSLPPRSRNDHFSQVISKAMDDLEQKLPDKTICAFDRFTLAYQQWIKSEIEAAQLSEMDSQRDQINILKFLEVYHLALITYEDFEIENARDILDNVKLFDESVMNDMEKHLNEVHNQVLVNVNGIKGSRNALLDEAEVILMNHFRTKPASKALFFVRSVDHTRYVTQWIKRNPELSALVRPCSITGHSRKASMSKAEQLKVIGEFRSGKYNLLATTSVLEEGLDVPECNMVIRFQIMSDEVADVQAQGRARAADSTFHTIITTDSPVHHRLLINNDKTEQAKLAAEHISKVGVDLSTIAIIQKEILELREKRIREANERKQTWRAEDVELHCSKCALNACNAAELCKFDNGSVVVPSQTFVETKMKKVSRGSKKVPPPVGEFYRPLKIVCIKCNEEWGVWGIWKNSCIQYPVLQCKKFTFYNKATLERQVSKQWKSVPFEITFFANFEDN</sequence>
<dbReference type="GO" id="GO:0007165">
    <property type="term" value="P:signal transduction"/>
    <property type="evidence" value="ECO:0007669"/>
    <property type="project" value="InterPro"/>
</dbReference>
<evidence type="ECO:0000256" key="2">
    <source>
        <dbReference type="ARBA" id="ARBA00022588"/>
    </source>
</evidence>
<comment type="catalytic activity">
    <reaction evidence="6">
        <text>ATP + H2O = ADP + phosphate + H(+)</text>
        <dbReference type="Rhea" id="RHEA:13065"/>
        <dbReference type="ChEBI" id="CHEBI:15377"/>
        <dbReference type="ChEBI" id="CHEBI:15378"/>
        <dbReference type="ChEBI" id="CHEBI:30616"/>
        <dbReference type="ChEBI" id="CHEBI:43474"/>
        <dbReference type="ChEBI" id="CHEBI:456216"/>
        <dbReference type="EC" id="3.6.4.13"/>
    </reaction>
    <physiologicalReaction direction="left-to-right" evidence="6">
        <dbReference type="Rhea" id="RHEA:13066"/>
    </physiologicalReaction>
</comment>
<dbReference type="SUPFAM" id="SSF52540">
    <property type="entry name" value="P-loop containing nucleoside triphosphate hydrolases"/>
    <property type="match status" value="2"/>
</dbReference>
<dbReference type="CDD" id="cd01670">
    <property type="entry name" value="Death"/>
    <property type="match status" value="1"/>
</dbReference>
<dbReference type="PROSITE" id="PS50017">
    <property type="entry name" value="DEATH_DOMAIN"/>
    <property type="match status" value="1"/>
</dbReference>
<dbReference type="OMA" id="QHYENEF"/>
<dbReference type="Pfam" id="PF11648">
    <property type="entry name" value="RIG-I_C-RD"/>
    <property type="match status" value="1"/>
</dbReference>
<evidence type="ECO:0000256" key="5">
    <source>
        <dbReference type="ARBA" id="ARBA00022859"/>
    </source>
</evidence>
<dbReference type="InterPro" id="IPR014001">
    <property type="entry name" value="Helicase_ATP-bd"/>
</dbReference>
<dbReference type="SMART" id="SM00490">
    <property type="entry name" value="HELICc"/>
    <property type="match status" value="1"/>
</dbReference>
<organism evidence="11">
    <name type="scientific">Amphimedon queenslandica</name>
    <name type="common">Sponge</name>
    <dbReference type="NCBI Taxonomy" id="400682"/>
    <lineage>
        <taxon>Eukaryota</taxon>
        <taxon>Metazoa</taxon>
        <taxon>Porifera</taxon>
        <taxon>Demospongiae</taxon>
        <taxon>Heteroscleromorpha</taxon>
        <taxon>Haplosclerida</taxon>
        <taxon>Niphatidae</taxon>
        <taxon>Amphimedon</taxon>
    </lineage>
</organism>
<dbReference type="InterPro" id="IPR000488">
    <property type="entry name" value="Death_dom"/>
</dbReference>
<dbReference type="InterPro" id="IPR038557">
    <property type="entry name" value="RLR_C_sf"/>
</dbReference>